<dbReference type="Proteomes" id="UP000198816">
    <property type="component" value="Unassembled WGS sequence"/>
</dbReference>
<protein>
    <submittedName>
        <fullName evidence="1">Uncharacterized protein</fullName>
    </submittedName>
</protein>
<reference evidence="2" key="1">
    <citation type="submission" date="2016-10" db="EMBL/GenBank/DDBJ databases">
        <authorList>
            <person name="Varghese N."/>
            <person name="Submissions S."/>
        </authorList>
    </citation>
    <scope>NUCLEOTIDE SEQUENCE [LARGE SCALE GENOMIC DNA]</scope>
    <source>
        <strain evidence="2">DSM 217</strain>
    </source>
</reference>
<keyword evidence="2" id="KW-1185">Reference proteome</keyword>
<evidence type="ECO:0000313" key="2">
    <source>
        <dbReference type="Proteomes" id="UP000198816"/>
    </source>
</evidence>
<dbReference type="AlphaFoldDB" id="A0A1H2Z2G3"/>
<name>A0A1H2Z2G3_THIRO</name>
<sequence length="136" mass="14516">MKCPFAAPLIKTTAACRHAQEVVRRGGSEFDCLSEAAHASCEQVFASLKACALAASDVEDDPTQMPHSLLVKIQSGGLIGLRRLLGESDADGRVADIGDLVTRAVANFGGADRIPYAALGEDMTTFKLERRAGRRR</sequence>
<dbReference type="RefSeq" id="WP_093033903.1">
    <property type="nucleotide sequence ID" value="NZ_FNNZ01000014.1"/>
</dbReference>
<accession>A0A1H2Z2G3</accession>
<dbReference type="STRING" id="1058.SAMN05421783_114100"/>
<organism evidence="1 2">
    <name type="scientific">Thiocapsa roseopersicina</name>
    <dbReference type="NCBI Taxonomy" id="1058"/>
    <lineage>
        <taxon>Bacteria</taxon>
        <taxon>Pseudomonadati</taxon>
        <taxon>Pseudomonadota</taxon>
        <taxon>Gammaproteobacteria</taxon>
        <taxon>Chromatiales</taxon>
        <taxon>Chromatiaceae</taxon>
        <taxon>Thiocapsa</taxon>
    </lineage>
</organism>
<gene>
    <name evidence="1" type="ORF">SAMN05421783_114100</name>
</gene>
<evidence type="ECO:0000313" key="1">
    <source>
        <dbReference type="EMBL" id="SDX11633.1"/>
    </source>
</evidence>
<dbReference type="OrthoDB" id="5769069at2"/>
<proteinExistence type="predicted"/>
<dbReference type="EMBL" id="FNNZ01000014">
    <property type="protein sequence ID" value="SDX11633.1"/>
    <property type="molecule type" value="Genomic_DNA"/>
</dbReference>